<keyword evidence="3" id="KW-1185">Reference proteome</keyword>
<keyword evidence="1" id="KW-0812">Transmembrane</keyword>
<dbReference type="VEuPathDB" id="FungiDB:LEMA_P019770.1"/>
<dbReference type="EMBL" id="FP929138">
    <property type="protein sequence ID" value="CBY00847.1"/>
    <property type="molecule type" value="Genomic_DNA"/>
</dbReference>
<keyword evidence="1" id="KW-1133">Transmembrane helix</keyword>
<gene>
    <name evidence="2" type="ORF">LEMA_P019770.1</name>
</gene>
<dbReference type="Proteomes" id="UP000002668">
    <property type="component" value="Genome"/>
</dbReference>
<name>E5AB06_LEPMJ</name>
<reference evidence="3" key="1">
    <citation type="journal article" date="2011" name="Nat. Commun.">
        <title>Effector diversification within compartments of the Leptosphaeria maculans genome affected by Repeat-Induced Point mutations.</title>
        <authorList>
            <person name="Rouxel T."/>
            <person name="Grandaubert J."/>
            <person name="Hane J.K."/>
            <person name="Hoede C."/>
            <person name="van de Wouw A.P."/>
            <person name="Couloux A."/>
            <person name="Dominguez V."/>
            <person name="Anthouard V."/>
            <person name="Bally P."/>
            <person name="Bourras S."/>
            <person name="Cozijnsen A.J."/>
            <person name="Ciuffetti L.M."/>
            <person name="Degrave A."/>
            <person name="Dilmaghani A."/>
            <person name="Duret L."/>
            <person name="Fudal I."/>
            <person name="Goodwin S.B."/>
            <person name="Gout L."/>
            <person name="Glaser N."/>
            <person name="Linglin J."/>
            <person name="Kema G.H.J."/>
            <person name="Lapalu N."/>
            <person name="Lawrence C.B."/>
            <person name="May K."/>
            <person name="Meyer M."/>
            <person name="Ollivier B."/>
            <person name="Poulain J."/>
            <person name="Schoch C.L."/>
            <person name="Simon A."/>
            <person name="Spatafora J.W."/>
            <person name="Stachowiak A."/>
            <person name="Turgeon B.G."/>
            <person name="Tyler B.M."/>
            <person name="Vincent D."/>
            <person name="Weissenbach J."/>
            <person name="Amselem J."/>
            <person name="Quesneville H."/>
            <person name="Oliver R.P."/>
            <person name="Wincker P."/>
            <person name="Balesdent M.-H."/>
            <person name="Howlett B.J."/>
        </authorList>
    </citation>
    <scope>NUCLEOTIDE SEQUENCE [LARGE SCALE GENOMIC DNA]</scope>
    <source>
        <strain evidence="3">JN3 / isolate v23.1.3 / race Av1-4-5-6-7-8</strain>
    </source>
</reference>
<evidence type="ECO:0000313" key="3">
    <source>
        <dbReference type="Proteomes" id="UP000002668"/>
    </source>
</evidence>
<sequence>MPRRQGRLVVLPPTESDGQLGSAPVGNADQSKARGWLCRRHDEAARFASTLKILSYKSTIIHFYPLVLLTLLLPSTPAMEVRLSTKTVIKQATITSGPEINNQRFQRWHIHSRDGSMVGISSVRLCPSLTNSPSMMHPFIRKSSADTSDWAAISIYRTVCSTSLSSSTWRKSIHGLNLSATLLTTVTASASSALELASSTAIGAQSPSPSSARFNVGFSPATNTMATSTASPSSTADPIPSRAWIAGVVAGPILGLALVAFFVWQVFRSKRKRQQNTTYKHGYHTGRQRLRPVQYPTEDGSYLWGSIAKRLSPFRITRDQSIHVTAARTLLRKPGHLLITRRTTRITANKRCMKCMPITLLMIHKNFQEMNV</sequence>
<proteinExistence type="predicted"/>
<evidence type="ECO:0000256" key="1">
    <source>
        <dbReference type="SAM" id="Phobius"/>
    </source>
</evidence>
<dbReference type="AlphaFoldDB" id="E5AB06"/>
<accession>E5AB06</accession>
<dbReference type="HOGENOM" id="CLU_744090_0_0_1"/>
<keyword evidence="1" id="KW-0472">Membrane</keyword>
<evidence type="ECO:0000313" key="2">
    <source>
        <dbReference type="EMBL" id="CBY00847.1"/>
    </source>
</evidence>
<dbReference type="InParanoid" id="E5AB06"/>
<organism evidence="3">
    <name type="scientific">Leptosphaeria maculans (strain JN3 / isolate v23.1.3 / race Av1-4-5-6-7-8)</name>
    <name type="common">Blackleg fungus</name>
    <name type="synonym">Phoma lingam</name>
    <dbReference type="NCBI Taxonomy" id="985895"/>
    <lineage>
        <taxon>Eukaryota</taxon>
        <taxon>Fungi</taxon>
        <taxon>Dikarya</taxon>
        <taxon>Ascomycota</taxon>
        <taxon>Pezizomycotina</taxon>
        <taxon>Dothideomycetes</taxon>
        <taxon>Pleosporomycetidae</taxon>
        <taxon>Pleosporales</taxon>
        <taxon>Pleosporineae</taxon>
        <taxon>Leptosphaeriaceae</taxon>
        <taxon>Plenodomus</taxon>
        <taxon>Plenodomus lingam/Leptosphaeria maculans species complex</taxon>
    </lineage>
</organism>
<feature type="transmembrane region" description="Helical" evidence="1">
    <location>
        <begin position="243"/>
        <end position="264"/>
    </location>
</feature>
<protein>
    <submittedName>
        <fullName evidence="2">Predicted protein</fullName>
    </submittedName>
</protein>